<dbReference type="Pfam" id="PF01753">
    <property type="entry name" value="zf-MYND"/>
    <property type="match status" value="1"/>
</dbReference>
<evidence type="ECO:0000256" key="5">
    <source>
        <dbReference type="SAM" id="MobiDB-lite"/>
    </source>
</evidence>
<comment type="caution">
    <text evidence="7">The sequence shown here is derived from an EMBL/GenBank/DDBJ whole genome shotgun (WGS) entry which is preliminary data.</text>
</comment>
<organism evidence="7 8">
    <name type="scientific">Claviceps africana</name>
    <dbReference type="NCBI Taxonomy" id="83212"/>
    <lineage>
        <taxon>Eukaryota</taxon>
        <taxon>Fungi</taxon>
        <taxon>Dikarya</taxon>
        <taxon>Ascomycota</taxon>
        <taxon>Pezizomycotina</taxon>
        <taxon>Sordariomycetes</taxon>
        <taxon>Hypocreomycetidae</taxon>
        <taxon>Hypocreales</taxon>
        <taxon>Clavicipitaceae</taxon>
        <taxon>Claviceps</taxon>
    </lineage>
</organism>
<keyword evidence="1" id="KW-0479">Metal-binding</keyword>
<reference evidence="7" key="1">
    <citation type="journal article" date="2020" name="bioRxiv">
        <title>Whole genome comparisons of ergot fungi reveals the divergence and evolution of species within the genus Claviceps are the result of varying mechanisms driving genome evolution and host range expansion.</title>
        <authorList>
            <person name="Wyka S.A."/>
            <person name="Mondo S.J."/>
            <person name="Liu M."/>
            <person name="Dettman J."/>
            <person name="Nalam V."/>
            <person name="Broders K.D."/>
        </authorList>
    </citation>
    <scope>NUCLEOTIDE SEQUENCE</scope>
    <source>
        <strain evidence="7">CCC 489</strain>
    </source>
</reference>
<dbReference type="Gene3D" id="6.10.140.2220">
    <property type="match status" value="1"/>
</dbReference>
<feature type="compositionally biased region" description="Low complexity" evidence="5">
    <location>
        <begin position="55"/>
        <end position="69"/>
    </location>
</feature>
<keyword evidence="8" id="KW-1185">Reference proteome</keyword>
<feature type="region of interest" description="Disordered" evidence="5">
    <location>
        <begin position="53"/>
        <end position="79"/>
    </location>
</feature>
<evidence type="ECO:0000256" key="1">
    <source>
        <dbReference type="ARBA" id="ARBA00022723"/>
    </source>
</evidence>
<dbReference type="AlphaFoldDB" id="A0A8K0J1K3"/>
<accession>A0A8K0J1K3</accession>
<dbReference type="EMBL" id="SRPY01001129">
    <property type="protein sequence ID" value="KAG5914350.1"/>
    <property type="molecule type" value="Genomic_DNA"/>
</dbReference>
<feature type="domain" description="MYND-type" evidence="6">
    <location>
        <begin position="3"/>
        <end position="43"/>
    </location>
</feature>
<dbReference type="PROSITE" id="PS01360">
    <property type="entry name" value="ZF_MYND_1"/>
    <property type="match status" value="1"/>
</dbReference>
<dbReference type="Proteomes" id="UP000811619">
    <property type="component" value="Unassembled WGS sequence"/>
</dbReference>
<dbReference type="SUPFAM" id="SSF144232">
    <property type="entry name" value="HIT/MYND zinc finger-like"/>
    <property type="match status" value="1"/>
</dbReference>
<evidence type="ECO:0000313" key="8">
    <source>
        <dbReference type="Proteomes" id="UP000811619"/>
    </source>
</evidence>
<evidence type="ECO:0000256" key="3">
    <source>
        <dbReference type="ARBA" id="ARBA00022833"/>
    </source>
</evidence>
<protein>
    <recommendedName>
        <fullName evidence="6">MYND-type domain-containing protein</fullName>
    </recommendedName>
</protein>
<keyword evidence="2 4" id="KW-0863">Zinc-finger</keyword>
<name>A0A8K0J1K3_9HYPO</name>
<evidence type="ECO:0000259" key="6">
    <source>
        <dbReference type="PROSITE" id="PS50865"/>
    </source>
</evidence>
<proteinExistence type="predicted"/>
<evidence type="ECO:0000256" key="4">
    <source>
        <dbReference type="PROSITE-ProRule" id="PRU00134"/>
    </source>
</evidence>
<dbReference type="OrthoDB" id="432970at2759"/>
<evidence type="ECO:0000256" key="2">
    <source>
        <dbReference type="ARBA" id="ARBA00022771"/>
    </source>
</evidence>
<dbReference type="GO" id="GO:0008270">
    <property type="term" value="F:zinc ion binding"/>
    <property type="evidence" value="ECO:0007669"/>
    <property type="project" value="UniProtKB-KW"/>
</dbReference>
<evidence type="ECO:0000313" key="7">
    <source>
        <dbReference type="EMBL" id="KAG5914350.1"/>
    </source>
</evidence>
<gene>
    <name evidence="7" type="ORF">E4U42_000532</name>
</gene>
<keyword evidence="3" id="KW-0862">Zinc</keyword>
<sequence>MECIICKKSPPEVNIKRCAKCSVTPYCSRNCQKADWKAHRKICGKQTGGTAPAGAASSSSSSASASASANLSPPRGLQRGVAQPFTRLDKGTWLHDRPDEDVYTLLVDAYRLRVEDMYALDGEVMAGSLYDGAPDGLVGFLKFLNLVQARPGLYPPWWNADKMTECVEFAMTDSWLSLACAVEKSDIIEHYGDPRFPMQLRMFAESVYGSAPGGTSGGPMRQLMMSMEQGRFQGYTSHLDMNSAFRRP</sequence>
<dbReference type="InterPro" id="IPR002893">
    <property type="entry name" value="Znf_MYND"/>
</dbReference>
<dbReference type="PROSITE" id="PS50865">
    <property type="entry name" value="ZF_MYND_2"/>
    <property type="match status" value="1"/>
</dbReference>